<dbReference type="EMBL" id="JABFTP020000062">
    <property type="protein sequence ID" value="KAL3272376.1"/>
    <property type="molecule type" value="Genomic_DNA"/>
</dbReference>
<evidence type="ECO:0000313" key="2">
    <source>
        <dbReference type="Proteomes" id="UP001516400"/>
    </source>
</evidence>
<dbReference type="Gene3D" id="3.40.50.300">
    <property type="entry name" value="P-loop containing nucleotide triphosphate hydrolases"/>
    <property type="match status" value="1"/>
</dbReference>
<evidence type="ECO:0000313" key="1">
    <source>
        <dbReference type="EMBL" id="KAL3272376.1"/>
    </source>
</evidence>
<comment type="caution">
    <text evidence="1">The sequence shown here is derived from an EMBL/GenBank/DDBJ whole genome shotgun (WGS) entry which is preliminary data.</text>
</comment>
<dbReference type="AlphaFoldDB" id="A0ABD2N0Z9"/>
<gene>
    <name evidence="1" type="ORF">HHI36_013853</name>
</gene>
<dbReference type="PRINTS" id="PR00449">
    <property type="entry name" value="RASTRNSFRMNG"/>
</dbReference>
<reference evidence="1 2" key="1">
    <citation type="journal article" date="2021" name="BMC Biol.">
        <title>Horizontally acquired antibacterial genes associated with adaptive radiation of ladybird beetles.</title>
        <authorList>
            <person name="Li H.S."/>
            <person name="Tang X.F."/>
            <person name="Huang Y.H."/>
            <person name="Xu Z.Y."/>
            <person name="Chen M.L."/>
            <person name="Du X.Y."/>
            <person name="Qiu B.Y."/>
            <person name="Chen P.T."/>
            <person name="Zhang W."/>
            <person name="Slipinski A."/>
            <person name="Escalona H.E."/>
            <person name="Waterhouse R.M."/>
            <person name="Zwick A."/>
            <person name="Pang H."/>
        </authorList>
    </citation>
    <scope>NUCLEOTIDE SEQUENCE [LARGE SCALE GENOMIC DNA]</scope>
    <source>
        <strain evidence="1">SYSU2018</strain>
    </source>
</reference>
<keyword evidence="2" id="KW-1185">Reference proteome</keyword>
<dbReference type="InterPro" id="IPR027417">
    <property type="entry name" value="P-loop_NTPase"/>
</dbReference>
<name>A0ABD2N0Z9_9CUCU</name>
<dbReference type="Proteomes" id="UP001516400">
    <property type="component" value="Unassembled WGS sequence"/>
</dbReference>
<accession>A0ABD2N0Z9</accession>
<protein>
    <submittedName>
        <fullName evidence="1">Uncharacterized protein</fullName>
    </submittedName>
</protein>
<sequence>MSDSEDDGNAEMEKQVKIVILGGTYVGKTSLIRRYCFDEFLRYYNLTVAANFFLRRFPLPGRYEVTVKISDVGGFEFTCSMLGNYVFNADS</sequence>
<proteinExistence type="predicted"/>
<organism evidence="1 2">
    <name type="scientific">Cryptolaemus montrouzieri</name>
    <dbReference type="NCBI Taxonomy" id="559131"/>
    <lineage>
        <taxon>Eukaryota</taxon>
        <taxon>Metazoa</taxon>
        <taxon>Ecdysozoa</taxon>
        <taxon>Arthropoda</taxon>
        <taxon>Hexapoda</taxon>
        <taxon>Insecta</taxon>
        <taxon>Pterygota</taxon>
        <taxon>Neoptera</taxon>
        <taxon>Endopterygota</taxon>
        <taxon>Coleoptera</taxon>
        <taxon>Polyphaga</taxon>
        <taxon>Cucujiformia</taxon>
        <taxon>Coccinelloidea</taxon>
        <taxon>Coccinellidae</taxon>
        <taxon>Scymninae</taxon>
        <taxon>Scymnini</taxon>
        <taxon>Cryptolaemus</taxon>
    </lineage>
</organism>
<dbReference type="SUPFAM" id="SSF52540">
    <property type="entry name" value="P-loop containing nucleoside triphosphate hydrolases"/>
    <property type="match status" value="1"/>
</dbReference>
<dbReference type="Pfam" id="PF08477">
    <property type="entry name" value="Roc"/>
    <property type="match status" value="1"/>
</dbReference>